<sequence length="287" mass="32982">MDVNLHLAEPVFLRNLMVFPIRTPKSDNGIELNSIDEILSSGSARFMELDSPEINEVVFENRSDTPVLMLDGEEITGSLQNRIITMSGVVDARSSKNIPVVCVEGGRWQELGKFNTGCFSYPRLRSLLTKSRYSKIDLQKTVWKEIERKLTVTRTRSMTSSMHEIYDNLQEEISRYVEDFTGLNHNTVGLISTAGRQILGCDIFFNNRLYKKYEFKLLRSYALDALEYMQKGGNRDNVRTFLNALEDMLRRITFKKRNINKVIKNNILSGQLLFHAGRMIHLSAFPV</sequence>
<dbReference type="Proteomes" id="UP000885826">
    <property type="component" value="Unassembled WGS sequence"/>
</dbReference>
<evidence type="ECO:0000313" key="3">
    <source>
        <dbReference type="Proteomes" id="UP000885826"/>
    </source>
</evidence>
<dbReference type="Pfam" id="PF20208">
    <property type="entry name" value="ARPP-1"/>
    <property type="match status" value="1"/>
</dbReference>
<name>A0A9C9EMP1_UNCW3</name>
<protein>
    <recommendedName>
        <fullName evidence="1">ARG and Rhodanese-Phosphatase-superfamily-associated domain-containing protein</fullName>
    </recommendedName>
</protein>
<gene>
    <name evidence="2" type="ORF">ENI34_05430</name>
</gene>
<accession>A0A9C9EMP1</accession>
<dbReference type="EMBL" id="DRIG01000059">
    <property type="protein sequence ID" value="HEC78571.1"/>
    <property type="molecule type" value="Genomic_DNA"/>
</dbReference>
<proteinExistence type="predicted"/>
<comment type="caution">
    <text evidence="2">The sequence shown here is derived from an EMBL/GenBank/DDBJ whole genome shotgun (WGS) entry which is preliminary data.</text>
</comment>
<evidence type="ECO:0000313" key="2">
    <source>
        <dbReference type="EMBL" id="HEC78571.1"/>
    </source>
</evidence>
<evidence type="ECO:0000259" key="1">
    <source>
        <dbReference type="Pfam" id="PF20208"/>
    </source>
</evidence>
<dbReference type="InterPro" id="IPR046699">
    <property type="entry name" value="ARPP-1"/>
</dbReference>
<dbReference type="AlphaFoldDB" id="A0A9C9EMP1"/>
<reference evidence="2" key="1">
    <citation type="journal article" date="2020" name="mSystems">
        <title>Genome- and Community-Level Interaction Insights into Carbon Utilization and Element Cycling Functions of Hydrothermarchaeota in Hydrothermal Sediment.</title>
        <authorList>
            <person name="Zhou Z."/>
            <person name="Liu Y."/>
            <person name="Xu W."/>
            <person name="Pan J."/>
            <person name="Luo Z.H."/>
            <person name="Li M."/>
        </authorList>
    </citation>
    <scope>NUCLEOTIDE SEQUENCE</scope>
    <source>
        <strain evidence="2">HyVt-388</strain>
    </source>
</reference>
<organism evidence="2 3">
    <name type="scientific">candidate division WOR-3 bacterium</name>
    <dbReference type="NCBI Taxonomy" id="2052148"/>
    <lineage>
        <taxon>Bacteria</taxon>
        <taxon>Bacteria division WOR-3</taxon>
    </lineage>
</organism>
<feature type="domain" description="ARG and Rhodanese-Phosphatase-superfamily-associated" evidence="1">
    <location>
        <begin position="5"/>
        <end position="285"/>
    </location>
</feature>